<accession>A0A1Q9E7L7</accession>
<dbReference type="Proteomes" id="UP000186817">
    <property type="component" value="Unassembled WGS sequence"/>
</dbReference>
<gene>
    <name evidence="3" type="ORF">AK812_SmicGene13663</name>
</gene>
<feature type="compositionally biased region" description="Basic and acidic residues" evidence="2">
    <location>
        <begin position="356"/>
        <end position="367"/>
    </location>
</feature>
<feature type="compositionally biased region" description="Low complexity" evidence="2">
    <location>
        <begin position="125"/>
        <end position="139"/>
    </location>
</feature>
<feature type="region of interest" description="Disordered" evidence="2">
    <location>
        <begin position="307"/>
        <end position="414"/>
    </location>
</feature>
<keyword evidence="1" id="KW-0175">Coiled coil</keyword>
<keyword evidence="4" id="KW-1185">Reference proteome</keyword>
<feature type="coiled-coil region" evidence="1">
    <location>
        <begin position="16"/>
        <end position="43"/>
    </location>
</feature>
<proteinExistence type="predicted"/>
<feature type="region of interest" description="Disordered" evidence="2">
    <location>
        <begin position="53"/>
        <end position="143"/>
    </location>
</feature>
<reference evidence="3 4" key="1">
    <citation type="submission" date="2016-02" db="EMBL/GenBank/DDBJ databases">
        <title>Genome analysis of coral dinoflagellate symbionts highlights evolutionary adaptations to a symbiotic lifestyle.</title>
        <authorList>
            <person name="Aranda M."/>
            <person name="Li Y."/>
            <person name="Liew Y.J."/>
            <person name="Baumgarten S."/>
            <person name="Simakov O."/>
            <person name="Wilson M."/>
            <person name="Piel J."/>
            <person name="Ashoor H."/>
            <person name="Bougouffa S."/>
            <person name="Bajic V.B."/>
            <person name="Ryu T."/>
            <person name="Ravasi T."/>
            <person name="Bayer T."/>
            <person name="Micklem G."/>
            <person name="Kim H."/>
            <person name="Bhak J."/>
            <person name="Lajeunesse T.C."/>
            <person name="Voolstra C.R."/>
        </authorList>
    </citation>
    <scope>NUCLEOTIDE SEQUENCE [LARGE SCALE GENOMIC DNA]</scope>
    <source>
        <strain evidence="3 4">CCMP2467</strain>
    </source>
</reference>
<name>A0A1Q9E7L7_SYMMI</name>
<feature type="compositionally biased region" description="Low complexity" evidence="2">
    <location>
        <begin position="339"/>
        <end position="353"/>
    </location>
</feature>
<protein>
    <submittedName>
        <fullName evidence="3">Uncharacterized protein</fullName>
    </submittedName>
</protein>
<feature type="compositionally biased region" description="Acidic residues" evidence="2">
    <location>
        <begin position="95"/>
        <end position="105"/>
    </location>
</feature>
<evidence type="ECO:0000313" key="3">
    <source>
        <dbReference type="EMBL" id="OLQ03413.1"/>
    </source>
</evidence>
<evidence type="ECO:0000313" key="4">
    <source>
        <dbReference type="Proteomes" id="UP000186817"/>
    </source>
</evidence>
<organism evidence="3 4">
    <name type="scientific">Symbiodinium microadriaticum</name>
    <name type="common">Dinoflagellate</name>
    <name type="synonym">Zooxanthella microadriatica</name>
    <dbReference type="NCBI Taxonomy" id="2951"/>
    <lineage>
        <taxon>Eukaryota</taxon>
        <taxon>Sar</taxon>
        <taxon>Alveolata</taxon>
        <taxon>Dinophyceae</taxon>
        <taxon>Suessiales</taxon>
        <taxon>Symbiodiniaceae</taxon>
        <taxon>Symbiodinium</taxon>
    </lineage>
</organism>
<evidence type="ECO:0000256" key="1">
    <source>
        <dbReference type="SAM" id="Coils"/>
    </source>
</evidence>
<dbReference type="AlphaFoldDB" id="A0A1Q9E7L7"/>
<dbReference type="OrthoDB" id="436258at2759"/>
<dbReference type="EMBL" id="LSRX01000237">
    <property type="protein sequence ID" value="OLQ03413.1"/>
    <property type="molecule type" value="Genomic_DNA"/>
</dbReference>
<evidence type="ECO:0000256" key="2">
    <source>
        <dbReference type="SAM" id="MobiDB-lite"/>
    </source>
</evidence>
<feature type="compositionally biased region" description="Polar residues" evidence="2">
    <location>
        <begin position="393"/>
        <end position="414"/>
    </location>
</feature>
<sequence>MDKETRPLIHTTAPDLKVSEALLEEFQEDAEQAKIDGAVAEQLEVQKAARLAAAQGKVDAANRKDARHVAKGSKVKTGRGRGRGRGRGAKQEVAQEPEEEEEEGEEGRNSAPSAPPAPKAKAKAKAAAAKAAPSSQAPPENAIEPDSAIKFDWSMKAAELKRGGVPVPPGFKGAAKSYTLAATTYHSEVDIHVLQYHRTVIYGLNKSMTRAEMRRTGKTHALRMSGIYPKQFCDELASLFKDSLATGMPGPNVRHSVLDDEHVVQDMQKLWNELADLDGLRLFLIEEVAQEALKAAGRRKELVSKLLQQGDPKATPTKKSVPLTPDRPDGIKRLHHKLTPASASTKTPSTATPDAKNPKTEPEDAKKQLFGAPSSDEAAVAQAGDTLVDRAPSNLSLLSGTTMVLGQSPKSKAG</sequence>
<feature type="compositionally biased region" description="Basic residues" evidence="2">
    <location>
        <begin position="69"/>
        <end position="88"/>
    </location>
</feature>
<comment type="caution">
    <text evidence="3">The sequence shown here is derived from an EMBL/GenBank/DDBJ whole genome shotgun (WGS) entry which is preliminary data.</text>
</comment>